<gene>
    <name evidence="1" type="ordered locus">Moth_0362</name>
</gene>
<dbReference type="KEGG" id="mta:Moth_0362"/>
<dbReference type="AlphaFoldDB" id="Q2RLJ3"/>
<dbReference type="InterPro" id="IPR025427">
    <property type="entry name" value="DUF4160"/>
</dbReference>
<dbReference type="EnsemblBacteria" id="ABC18696">
    <property type="protein sequence ID" value="ABC18696"/>
    <property type="gene ID" value="Moth_0362"/>
</dbReference>
<protein>
    <recommendedName>
        <fullName evidence="2">DUF4160 domain-containing protein</fullName>
    </recommendedName>
</protein>
<evidence type="ECO:0008006" key="2">
    <source>
        <dbReference type="Google" id="ProtNLM"/>
    </source>
</evidence>
<dbReference type="HOGENOM" id="CLU_162083_3_0_9"/>
<dbReference type="EMBL" id="CP000232">
    <property type="protein sequence ID" value="ABC18696.1"/>
    <property type="molecule type" value="Genomic_DNA"/>
</dbReference>
<reference evidence="1" key="1">
    <citation type="submission" date="2005-12" db="EMBL/GenBank/DDBJ databases">
        <title>Complete sequence of Moorella thermoacetica ATCC 39073.</title>
        <authorList>
            <consortium name="US DOE Joint Genome Institute"/>
            <person name="Copeland A."/>
            <person name="Lucas S."/>
            <person name="Lapidus A."/>
            <person name="Barry K."/>
            <person name="Detter J.C."/>
            <person name="Glavina T."/>
            <person name="Hammon N."/>
            <person name="Israni S."/>
            <person name="Pitluck S."/>
            <person name="Chertkov O."/>
            <person name="Saunders E.H."/>
            <person name="Brettin T."/>
            <person name="Bruce D."/>
            <person name="Han C."/>
            <person name="Tapia R."/>
            <person name="Gilna P."/>
            <person name="Schmutz J."/>
            <person name="Larimer F."/>
            <person name="Land M."/>
            <person name="Kyrpides N."/>
            <person name="Anderson I."/>
            <person name="Richardson P."/>
            <person name="Ragsdale S."/>
        </authorList>
    </citation>
    <scope>NUCLEOTIDE SEQUENCE</scope>
    <source>
        <strain evidence="1">ATCC 39073</strain>
    </source>
</reference>
<name>Q2RLJ3_MOOTA</name>
<evidence type="ECO:0000313" key="1">
    <source>
        <dbReference type="EMBL" id="ABC18696.1"/>
    </source>
</evidence>
<sequence length="88" mass="9976">MPTICEFLGYKVYMFYQDHSPPHIHVIGKGFRAALSIPEGKLLAGTLPRRVQGVAKMWVRQEATALMQNWLRAEAGEVLQQVKPPEGW</sequence>
<dbReference type="OrthoDB" id="122670at2"/>
<accession>Q2RLJ3</accession>
<proteinExistence type="predicted"/>
<dbReference type="DNASU" id="3832718"/>
<dbReference type="eggNOG" id="ENOG5032YDN">
    <property type="taxonomic scope" value="Bacteria"/>
</dbReference>
<dbReference type="STRING" id="264732.Moth_0362"/>
<organism evidence="1">
    <name type="scientific">Moorella thermoacetica (strain ATCC 39073 / JCM 9320)</name>
    <dbReference type="NCBI Taxonomy" id="264732"/>
    <lineage>
        <taxon>Bacteria</taxon>
        <taxon>Bacillati</taxon>
        <taxon>Bacillota</taxon>
        <taxon>Clostridia</taxon>
        <taxon>Neomoorellales</taxon>
        <taxon>Neomoorellaceae</taxon>
        <taxon>Neomoorella</taxon>
    </lineage>
</organism>
<dbReference type="Pfam" id="PF13711">
    <property type="entry name" value="DUF4160"/>
    <property type="match status" value="1"/>
</dbReference>